<dbReference type="InterPro" id="IPR051808">
    <property type="entry name" value="Type_IV_pilus_biogenesis"/>
</dbReference>
<keyword evidence="13" id="KW-1185">Reference proteome</keyword>
<dbReference type="GO" id="GO:0009306">
    <property type="term" value="P:protein secretion"/>
    <property type="evidence" value="ECO:0007669"/>
    <property type="project" value="InterPro"/>
</dbReference>
<protein>
    <submittedName>
        <fullName evidence="12">Type IV pilus assembly protein PilQ</fullName>
    </submittedName>
</protein>
<dbReference type="InterPro" id="IPR021731">
    <property type="entry name" value="AMIN_dom"/>
</dbReference>
<dbReference type="GO" id="GO:0009279">
    <property type="term" value="C:cell outer membrane"/>
    <property type="evidence" value="ECO:0007669"/>
    <property type="project" value="UniProtKB-SubCell"/>
</dbReference>
<dbReference type="PRINTS" id="PR00811">
    <property type="entry name" value="BCTERIALGSPD"/>
</dbReference>
<feature type="signal peptide" evidence="10">
    <location>
        <begin position="1"/>
        <end position="23"/>
    </location>
</feature>
<dbReference type="Pfam" id="PF11741">
    <property type="entry name" value="AMIN"/>
    <property type="match status" value="2"/>
</dbReference>
<dbReference type="AlphaFoldDB" id="A0A1H1J7A1"/>
<evidence type="ECO:0000256" key="10">
    <source>
        <dbReference type="SAM" id="SignalP"/>
    </source>
</evidence>
<dbReference type="Pfam" id="PF07660">
    <property type="entry name" value="STN"/>
    <property type="match status" value="1"/>
</dbReference>
<evidence type="ECO:0000256" key="9">
    <source>
        <dbReference type="SAM" id="MobiDB-lite"/>
    </source>
</evidence>
<dbReference type="PROSITE" id="PS00875">
    <property type="entry name" value="T2SP_D"/>
    <property type="match status" value="1"/>
</dbReference>
<gene>
    <name evidence="12" type="ORF">SAMN04490195_5901</name>
</gene>
<evidence type="ECO:0000256" key="2">
    <source>
        <dbReference type="ARBA" id="ARBA00006304"/>
    </source>
</evidence>
<dbReference type="Pfam" id="PF03958">
    <property type="entry name" value="Secretin_N"/>
    <property type="match status" value="1"/>
</dbReference>
<dbReference type="PANTHER" id="PTHR30604">
    <property type="entry name" value="PROTEIN TRANSPORT PROTEIN HOFQ"/>
    <property type="match status" value="1"/>
</dbReference>
<keyword evidence="4 10" id="KW-0732">Signal</keyword>
<dbReference type="SMART" id="SM00965">
    <property type="entry name" value="STN"/>
    <property type="match status" value="1"/>
</dbReference>
<dbReference type="OrthoDB" id="9779724at2"/>
<feature type="compositionally biased region" description="Low complexity" evidence="9">
    <location>
        <begin position="479"/>
        <end position="490"/>
    </location>
</feature>
<dbReference type="InterPro" id="IPR004846">
    <property type="entry name" value="T2SS/T3SS_dom"/>
</dbReference>
<evidence type="ECO:0000256" key="1">
    <source>
        <dbReference type="ARBA" id="ARBA00004442"/>
    </source>
</evidence>
<dbReference type="EMBL" id="FNKJ01000004">
    <property type="protein sequence ID" value="SDR45819.1"/>
    <property type="molecule type" value="Genomic_DNA"/>
</dbReference>
<evidence type="ECO:0000313" key="13">
    <source>
        <dbReference type="Proteomes" id="UP000199570"/>
    </source>
</evidence>
<comment type="subcellular location">
    <subcellularLocation>
        <location evidence="1 8">Cell outer membrane</location>
    </subcellularLocation>
</comment>
<evidence type="ECO:0000256" key="4">
    <source>
        <dbReference type="ARBA" id="ARBA00022729"/>
    </source>
</evidence>
<feature type="chain" id="PRO_5044216262" evidence="10">
    <location>
        <begin position="24"/>
        <end position="690"/>
    </location>
</feature>
<dbReference type="InterPro" id="IPR038591">
    <property type="entry name" value="NolW-like_sf"/>
</dbReference>
<keyword evidence="5" id="KW-0653">Protein transport</keyword>
<keyword evidence="7" id="KW-0998">Cell outer membrane</keyword>
<organism evidence="12 13">
    <name type="scientific">Pseudomonas moorei</name>
    <dbReference type="NCBI Taxonomy" id="395599"/>
    <lineage>
        <taxon>Bacteria</taxon>
        <taxon>Pseudomonadati</taxon>
        <taxon>Pseudomonadota</taxon>
        <taxon>Gammaproteobacteria</taxon>
        <taxon>Pseudomonadales</taxon>
        <taxon>Pseudomonadaceae</taxon>
        <taxon>Pseudomonas</taxon>
    </lineage>
</organism>
<dbReference type="Gene3D" id="3.30.1370.130">
    <property type="match status" value="1"/>
</dbReference>
<reference evidence="13" key="1">
    <citation type="submission" date="2016-10" db="EMBL/GenBank/DDBJ databases">
        <authorList>
            <person name="Varghese N."/>
            <person name="Submissions S."/>
        </authorList>
    </citation>
    <scope>NUCLEOTIDE SEQUENCE [LARGE SCALE GENOMIC DNA]</scope>
    <source>
        <strain evidence="13">BS3775</strain>
    </source>
</reference>
<dbReference type="InterPro" id="IPR004845">
    <property type="entry name" value="T2SS_GspD_CS"/>
</dbReference>
<dbReference type="NCBIfam" id="TIGR02515">
    <property type="entry name" value="IV_pilus_PilQ"/>
    <property type="match status" value="1"/>
</dbReference>
<dbReference type="InterPro" id="IPR011662">
    <property type="entry name" value="Secretin/TonB_short_N"/>
</dbReference>
<evidence type="ECO:0000256" key="5">
    <source>
        <dbReference type="ARBA" id="ARBA00022927"/>
    </source>
</evidence>
<evidence type="ECO:0000259" key="11">
    <source>
        <dbReference type="SMART" id="SM00965"/>
    </source>
</evidence>
<keyword evidence="3 8" id="KW-0813">Transport</keyword>
<dbReference type="PANTHER" id="PTHR30604:SF1">
    <property type="entry name" value="DNA UTILIZATION PROTEIN HOFQ"/>
    <property type="match status" value="1"/>
</dbReference>
<name>A0A1H1J7A1_9PSED</name>
<dbReference type="Gene3D" id="2.60.40.3470">
    <property type="match status" value="1"/>
</dbReference>
<evidence type="ECO:0000256" key="7">
    <source>
        <dbReference type="ARBA" id="ARBA00023237"/>
    </source>
</evidence>
<dbReference type="FunFam" id="3.30.1370.130:FF:000001">
    <property type="entry name" value="Type IV pilus secretin PilQ"/>
    <property type="match status" value="1"/>
</dbReference>
<dbReference type="Pfam" id="PF00263">
    <property type="entry name" value="Secretin"/>
    <property type="match status" value="1"/>
</dbReference>
<proteinExistence type="inferred from homology"/>
<feature type="domain" description="Secretin/TonB short N-terminal" evidence="11">
    <location>
        <begin position="297"/>
        <end position="345"/>
    </location>
</feature>
<feature type="region of interest" description="Disordered" evidence="9">
    <location>
        <begin position="470"/>
        <end position="490"/>
    </location>
</feature>
<dbReference type="InterPro" id="IPR005644">
    <property type="entry name" value="NolW-like"/>
</dbReference>
<evidence type="ECO:0000256" key="6">
    <source>
        <dbReference type="ARBA" id="ARBA00023136"/>
    </source>
</evidence>
<dbReference type="InterPro" id="IPR001775">
    <property type="entry name" value="GspD/PilQ"/>
</dbReference>
<dbReference type="RefSeq" id="WP_090328235.1">
    <property type="nucleotide sequence ID" value="NZ_FNKJ01000004.1"/>
</dbReference>
<evidence type="ECO:0000256" key="3">
    <source>
        <dbReference type="ARBA" id="ARBA00022448"/>
    </source>
</evidence>
<keyword evidence="6" id="KW-0472">Membrane</keyword>
<evidence type="ECO:0000313" key="12">
    <source>
        <dbReference type="EMBL" id="SDR45819.1"/>
    </source>
</evidence>
<accession>A0A1H1J7A1</accession>
<comment type="similarity">
    <text evidence="2">Belongs to the bacterial secretin family. PilQ subfamily.</text>
</comment>
<evidence type="ECO:0000256" key="8">
    <source>
        <dbReference type="RuleBase" id="RU004004"/>
    </source>
</evidence>
<sequence>MNRTFSAIGMTLWMALLSPMAQAASLKALDVVALPGDSVELKLAFDEPPPAPQGYTTASPARIALDLPGVVSQLANKTRDLGAGNARSATVVEVKDRTRLIINLSQSAPYSTRIEGNNLLVVVGQGGKNATARSTAIAAPAPARPPVPSGKAIGGVDFQRGTQGEGNVVIDLSDPSIAPDIQERDGKIIVGFARTHLPEPLRVRLDVKDFATPVQFINASAIGDRAIITIEPGGGAFDYSTYQTDNKLTVSVRPVTTDDLQKRNADRYIYSGEKLSLNFQDIDVRSVLQLIADFTNLNLVASDTVQGGITLRLQNVPWDQALDLVLKTKGLDKRKIGNVLLVAPADEIAARERQELESQKQIADLAPLRRELLQVNYAKAADIAKLFQSVTSAEAKVDERGSITVDERTNNIIAYQTQERLDELRRIVAQLDIPVRQVMIEARIVEANVDYDKSLGVRWGGSIQNKGNWNTSGVSNGANGSSTIGTPGSTSTNSPFVDLGAANNTSGIGIAFITDNVLLDLELTAMEKTGNGEIVSQPKVVTSDKETAKILKGTEIPYQEASSSGATSVSFKEASLSLEVTPQITPDNRIIMEVKVTKDEPDYLNKVQDVPPIKKNEVNAKVLVNDGETIVIGGVFSNTQSKVVDKVPFLGDVPYLGRLFRRDVVSEKKSELLVFLTPRIMNNQAIAVSR</sequence>
<dbReference type="Proteomes" id="UP000199570">
    <property type="component" value="Unassembled WGS sequence"/>
</dbReference>
<dbReference type="InterPro" id="IPR013355">
    <property type="entry name" value="Pilus_4_PilQ"/>
</dbReference>
<dbReference type="Gene3D" id="3.30.1370.120">
    <property type="match status" value="1"/>
</dbReference>